<evidence type="ECO:0000313" key="1">
    <source>
        <dbReference type="EMBL" id="KAL3390190.1"/>
    </source>
</evidence>
<sequence length="66" mass="8009">MQIFELLLLAGECGNVRSIRTSRAYKRNSSFVFRVRMKFRCYFGDSARERERELFHCAYYRFIVTL</sequence>
<evidence type="ECO:0000313" key="2">
    <source>
        <dbReference type="Proteomes" id="UP001627154"/>
    </source>
</evidence>
<name>A0ABD2WAT2_9HYME</name>
<dbReference type="EMBL" id="JBJJXI010000121">
    <property type="protein sequence ID" value="KAL3390190.1"/>
    <property type="molecule type" value="Genomic_DNA"/>
</dbReference>
<gene>
    <name evidence="1" type="ORF">TKK_014993</name>
</gene>
<dbReference type="Proteomes" id="UP001627154">
    <property type="component" value="Unassembled WGS sequence"/>
</dbReference>
<keyword evidence="2" id="KW-1185">Reference proteome</keyword>
<accession>A0ABD2WAT2</accession>
<dbReference type="AlphaFoldDB" id="A0ABD2WAT2"/>
<protein>
    <submittedName>
        <fullName evidence="1">Uncharacterized protein</fullName>
    </submittedName>
</protein>
<proteinExistence type="predicted"/>
<organism evidence="1 2">
    <name type="scientific">Trichogramma kaykai</name>
    <dbReference type="NCBI Taxonomy" id="54128"/>
    <lineage>
        <taxon>Eukaryota</taxon>
        <taxon>Metazoa</taxon>
        <taxon>Ecdysozoa</taxon>
        <taxon>Arthropoda</taxon>
        <taxon>Hexapoda</taxon>
        <taxon>Insecta</taxon>
        <taxon>Pterygota</taxon>
        <taxon>Neoptera</taxon>
        <taxon>Endopterygota</taxon>
        <taxon>Hymenoptera</taxon>
        <taxon>Apocrita</taxon>
        <taxon>Proctotrupomorpha</taxon>
        <taxon>Chalcidoidea</taxon>
        <taxon>Trichogrammatidae</taxon>
        <taxon>Trichogramma</taxon>
    </lineage>
</organism>
<reference evidence="1 2" key="1">
    <citation type="journal article" date="2024" name="bioRxiv">
        <title>A reference genome for Trichogramma kaykai: A tiny desert-dwelling parasitoid wasp with competing sex-ratio distorters.</title>
        <authorList>
            <person name="Culotta J."/>
            <person name="Lindsey A.R."/>
        </authorList>
    </citation>
    <scope>NUCLEOTIDE SEQUENCE [LARGE SCALE GENOMIC DNA]</scope>
    <source>
        <strain evidence="1 2">KSX58</strain>
    </source>
</reference>
<comment type="caution">
    <text evidence="1">The sequence shown here is derived from an EMBL/GenBank/DDBJ whole genome shotgun (WGS) entry which is preliminary data.</text>
</comment>